<dbReference type="EMBL" id="MU854363">
    <property type="protein sequence ID" value="KAK4041094.1"/>
    <property type="molecule type" value="Genomic_DNA"/>
</dbReference>
<gene>
    <name evidence="1" type="ORF">C8A01DRAFT_15088</name>
</gene>
<name>A0AAN6PHI2_9PEZI</name>
<dbReference type="Proteomes" id="UP001303115">
    <property type="component" value="Unassembled WGS sequence"/>
</dbReference>
<accession>A0AAN6PHI2</accession>
<evidence type="ECO:0000313" key="2">
    <source>
        <dbReference type="Proteomes" id="UP001303115"/>
    </source>
</evidence>
<reference evidence="2" key="1">
    <citation type="journal article" date="2023" name="Mol. Phylogenet. Evol.">
        <title>Genome-scale phylogeny and comparative genomics of the fungal order Sordariales.</title>
        <authorList>
            <person name="Hensen N."/>
            <person name="Bonometti L."/>
            <person name="Westerberg I."/>
            <person name="Brannstrom I.O."/>
            <person name="Guillou S."/>
            <person name="Cros-Aarteil S."/>
            <person name="Calhoun S."/>
            <person name="Haridas S."/>
            <person name="Kuo A."/>
            <person name="Mondo S."/>
            <person name="Pangilinan J."/>
            <person name="Riley R."/>
            <person name="LaButti K."/>
            <person name="Andreopoulos B."/>
            <person name="Lipzen A."/>
            <person name="Chen C."/>
            <person name="Yan M."/>
            <person name="Daum C."/>
            <person name="Ng V."/>
            <person name="Clum A."/>
            <person name="Steindorff A."/>
            <person name="Ohm R.A."/>
            <person name="Martin F."/>
            <person name="Silar P."/>
            <person name="Natvig D.O."/>
            <person name="Lalanne C."/>
            <person name="Gautier V."/>
            <person name="Ament-Velasquez S.L."/>
            <person name="Kruys A."/>
            <person name="Hutchinson M.I."/>
            <person name="Powell A.J."/>
            <person name="Barry K."/>
            <person name="Miller A.N."/>
            <person name="Grigoriev I.V."/>
            <person name="Debuchy R."/>
            <person name="Gladieux P."/>
            <person name="Hiltunen Thoren M."/>
            <person name="Johannesson H."/>
        </authorList>
    </citation>
    <scope>NUCLEOTIDE SEQUENCE [LARGE SCALE GENOMIC DNA]</scope>
    <source>
        <strain evidence="2">CBS 284.82</strain>
    </source>
</reference>
<dbReference type="InterPro" id="IPR038491">
    <property type="entry name" value="Velvet_dom_sf"/>
</dbReference>
<protein>
    <submittedName>
        <fullName evidence="1">Uncharacterized protein</fullName>
    </submittedName>
</protein>
<dbReference type="AlphaFoldDB" id="A0AAN6PHI2"/>
<comment type="caution">
    <text evidence="1">The sequence shown here is derived from an EMBL/GenBank/DDBJ whole genome shotgun (WGS) entry which is preliminary data.</text>
</comment>
<proteinExistence type="predicted"/>
<evidence type="ECO:0000313" key="1">
    <source>
        <dbReference type="EMBL" id="KAK4041094.1"/>
    </source>
</evidence>
<sequence length="129" mass="13994">MATQQTTVTIARQPPASVQRSSTLAPGVKARVQIKRHGSLHHDRGSISATAAVLDMNDNYIAFSHYGGHQETSRSTWTAGEQAYVDFPFSNLRIHTTGTFRLRVSILHSGSDGAEVLGQVDSSIFIVVD</sequence>
<organism evidence="1 2">
    <name type="scientific">Parachaetomium inaequale</name>
    <dbReference type="NCBI Taxonomy" id="2588326"/>
    <lineage>
        <taxon>Eukaryota</taxon>
        <taxon>Fungi</taxon>
        <taxon>Dikarya</taxon>
        <taxon>Ascomycota</taxon>
        <taxon>Pezizomycotina</taxon>
        <taxon>Sordariomycetes</taxon>
        <taxon>Sordariomycetidae</taxon>
        <taxon>Sordariales</taxon>
        <taxon>Chaetomiaceae</taxon>
        <taxon>Parachaetomium</taxon>
    </lineage>
</organism>
<keyword evidence="2" id="KW-1185">Reference proteome</keyword>
<dbReference type="Gene3D" id="2.60.40.3960">
    <property type="entry name" value="Velvet domain"/>
    <property type="match status" value="1"/>
</dbReference>